<dbReference type="Pfam" id="PF04229">
    <property type="entry name" value="GrpB"/>
    <property type="match status" value="1"/>
</dbReference>
<protein>
    <submittedName>
        <fullName evidence="1">GrpB family protein</fullName>
    </submittedName>
</protein>
<proteinExistence type="predicted"/>
<dbReference type="PANTHER" id="PTHR34822:SF1">
    <property type="entry name" value="GRPB FAMILY PROTEIN"/>
    <property type="match status" value="1"/>
</dbReference>
<reference evidence="1 2" key="1">
    <citation type="submission" date="2019-10" db="EMBL/GenBank/DDBJ databases">
        <title>Gracilibacillus salitolerans sp. nov., a moderate halophile isolated from a saline soil in northwest China.</title>
        <authorList>
            <person name="Gan L."/>
        </authorList>
    </citation>
    <scope>NUCLEOTIDE SEQUENCE [LARGE SCALE GENOMIC DNA]</scope>
    <source>
        <strain evidence="1 2">TP2-8</strain>
    </source>
</reference>
<comment type="caution">
    <text evidence="1">The sequence shown here is derived from an EMBL/GenBank/DDBJ whole genome shotgun (WGS) entry which is preliminary data.</text>
</comment>
<organism evidence="1 2">
    <name type="scientific">Gracilibacillus thailandensis</name>
    <dbReference type="NCBI Taxonomy" id="563735"/>
    <lineage>
        <taxon>Bacteria</taxon>
        <taxon>Bacillati</taxon>
        <taxon>Bacillota</taxon>
        <taxon>Bacilli</taxon>
        <taxon>Bacillales</taxon>
        <taxon>Bacillaceae</taxon>
        <taxon>Gracilibacillus</taxon>
    </lineage>
</organism>
<keyword evidence="2" id="KW-1185">Reference proteome</keyword>
<dbReference type="EMBL" id="WJEE01000001">
    <property type="protein sequence ID" value="MRI64803.1"/>
    <property type="molecule type" value="Genomic_DNA"/>
</dbReference>
<dbReference type="Proteomes" id="UP000435187">
    <property type="component" value="Unassembled WGS sequence"/>
</dbReference>
<dbReference type="InterPro" id="IPR043519">
    <property type="entry name" value="NT_sf"/>
</dbReference>
<dbReference type="RefSeq" id="WP_153833699.1">
    <property type="nucleotide sequence ID" value="NZ_JBHUMW010000007.1"/>
</dbReference>
<evidence type="ECO:0000313" key="1">
    <source>
        <dbReference type="EMBL" id="MRI64803.1"/>
    </source>
</evidence>
<dbReference type="AlphaFoldDB" id="A0A6N7QS15"/>
<gene>
    <name evidence="1" type="ORF">GH885_00395</name>
</gene>
<name>A0A6N7QS15_9BACI</name>
<sequence length="174" mass="20554">MLGVNKGEVKLVNHSADWKKLFHDEKQLLQSIIGENIIDIQHFGSTAIEGIKAKPVIDILVGVETLEDVRKFDRKRLKEIGYYHLSKVQLDGKVVFARFSDLESLTKTHNMHIVEYNGSWWKEHIYFRDYLNGNLKKANEYDVLKQNLATRYPKDEKFYKKEKKRFVDDILKNR</sequence>
<accession>A0A6N7QS15</accession>
<dbReference type="SUPFAM" id="SSF81301">
    <property type="entry name" value="Nucleotidyltransferase"/>
    <property type="match status" value="1"/>
</dbReference>
<dbReference type="InterPro" id="IPR007344">
    <property type="entry name" value="GrpB/CoaE"/>
</dbReference>
<evidence type="ECO:0000313" key="2">
    <source>
        <dbReference type="Proteomes" id="UP000435187"/>
    </source>
</evidence>
<dbReference type="PANTHER" id="PTHR34822">
    <property type="entry name" value="GRPB DOMAIN PROTEIN (AFU_ORTHOLOGUE AFUA_1G01530)"/>
    <property type="match status" value="1"/>
</dbReference>
<dbReference type="Gene3D" id="3.30.460.10">
    <property type="entry name" value="Beta Polymerase, domain 2"/>
    <property type="match status" value="1"/>
</dbReference>